<evidence type="ECO:0000256" key="9">
    <source>
        <dbReference type="ARBA" id="ARBA00023136"/>
    </source>
</evidence>
<evidence type="ECO:0000256" key="12">
    <source>
        <dbReference type="SAM" id="Phobius"/>
    </source>
</evidence>
<dbReference type="Proteomes" id="UP000249464">
    <property type="component" value="Unassembled WGS sequence"/>
</dbReference>
<comment type="similarity">
    <text evidence="2">Belongs to the archaeal/bacterial/fungal opsin family.</text>
</comment>
<dbReference type="GO" id="GO:0005783">
    <property type="term" value="C:endoplasmic reticulum"/>
    <property type="evidence" value="ECO:0007669"/>
    <property type="project" value="TreeGrafter"/>
</dbReference>
<feature type="region of interest" description="Disordered" evidence="11">
    <location>
        <begin position="295"/>
        <end position="338"/>
    </location>
</feature>
<evidence type="ECO:0000256" key="1">
    <source>
        <dbReference type="ARBA" id="ARBA00004141"/>
    </source>
</evidence>
<keyword evidence="14" id="KW-1185">Reference proteome</keyword>
<dbReference type="GO" id="GO:0009881">
    <property type="term" value="F:photoreceptor activity"/>
    <property type="evidence" value="ECO:0007669"/>
    <property type="project" value="UniProtKB-KW"/>
</dbReference>
<evidence type="ECO:0000256" key="2">
    <source>
        <dbReference type="ARBA" id="ARBA00008130"/>
    </source>
</evidence>
<gene>
    <name evidence="13" type="primary">BQ5605_C025g09972</name>
    <name evidence="13" type="ORF">BQ5605_C025G09972</name>
</gene>
<keyword evidence="6" id="KW-0681">Retinal protein</keyword>
<evidence type="ECO:0000256" key="10">
    <source>
        <dbReference type="ARBA" id="ARBA00023170"/>
    </source>
</evidence>
<keyword evidence="8" id="KW-0157">Chromophore</keyword>
<feature type="transmembrane region" description="Helical" evidence="12">
    <location>
        <begin position="162"/>
        <end position="179"/>
    </location>
</feature>
<evidence type="ECO:0000313" key="13">
    <source>
        <dbReference type="EMBL" id="SGZ26844.1"/>
    </source>
</evidence>
<accession>A0A2X0PLK4</accession>
<dbReference type="STRING" id="796604.A0A2X0PLK4"/>
<dbReference type="SUPFAM" id="SSF81321">
    <property type="entry name" value="Family A G protein-coupled receptor-like"/>
    <property type="match status" value="1"/>
</dbReference>
<evidence type="ECO:0000256" key="3">
    <source>
        <dbReference type="ARBA" id="ARBA00022543"/>
    </source>
</evidence>
<reference evidence="13 14" key="1">
    <citation type="submission" date="2016-11" db="EMBL/GenBank/DDBJ databases">
        <authorList>
            <person name="Jaros S."/>
            <person name="Januszkiewicz K."/>
            <person name="Wedrychowicz H."/>
        </authorList>
    </citation>
    <scope>NUCLEOTIDE SEQUENCE [LARGE SCALE GENOMIC DNA]</scope>
</reference>
<dbReference type="Gene3D" id="1.20.1070.10">
    <property type="entry name" value="Rhodopsin 7-helix transmembrane proteins"/>
    <property type="match status" value="1"/>
</dbReference>
<dbReference type="GO" id="GO:0007602">
    <property type="term" value="P:phototransduction"/>
    <property type="evidence" value="ECO:0007669"/>
    <property type="project" value="UniProtKB-KW"/>
</dbReference>
<dbReference type="AlphaFoldDB" id="A0A2X0PLK4"/>
<keyword evidence="4" id="KW-0716">Sensory transduction</keyword>
<dbReference type="GO" id="GO:0005886">
    <property type="term" value="C:plasma membrane"/>
    <property type="evidence" value="ECO:0007669"/>
    <property type="project" value="TreeGrafter"/>
</dbReference>
<keyword evidence="9 12" id="KW-0472">Membrane</keyword>
<dbReference type="PRINTS" id="PR00251">
    <property type="entry name" value="BACTRLOPSIN"/>
</dbReference>
<evidence type="ECO:0000256" key="6">
    <source>
        <dbReference type="ARBA" id="ARBA00022925"/>
    </source>
</evidence>
<evidence type="ECO:0000256" key="4">
    <source>
        <dbReference type="ARBA" id="ARBA00022606"/>
    </source>
</evidence>
<dbReference type="PANTHER" id="PTHR28286:SF1">
    <property type="entry name" value="30 KDA HEAT SHOCK PROTEIN-RELATED"/>
    <property type="match status" value="1"/>
</dbReference>
<evidence type="ECO:0000256" key="8">
    <source>
        <dbReference type="ARBA" id="ARBA00022991"/>
    </source>
</evidence>
<evidence type="ECO:0000256" key="5">
    <source>
        <dbReference type="ARBA" id="ARBA00022692"/>
    </source>
</evidence>
<dbReference type="GO" id="GO:0005216">
    <property type="term" value="F:monoatomic ion channel activity"/>
    <property type="evidence" value="ECO:0007669"/>
    <property type="project" value="InterPro"/>
</dbReference>
<dbReference type="SMART" id="SM01021">
    <property type="entry name" value="Bac_rhodopsin"/>
    <property type="match status" value="1"/>
</dbReference>
<evidence type="ECO:0000256" key="7">
    <source>
        <dbReference type="ARBA" id="ARBA00022989"/>
    </source>
</evidence>
<dbReference type="PROSITE" id="PS00950">
    <property type="entry name" value="BACTERIAL_OPSIN_1"/>
    <property type="match status" value="1"/>
</dbReference>
<feature type="compositionally biased region" description="Basic and acidic residues" evidence="11">
    <location>
        <begin position="295"/>
        <end position="314"/>
    </location>
</feature>
<dbReference type="InterPro" id="IPR018229">
    <property type="entry name" value="Rhodopsin_retinal_BS"/>
</dbReference>
<evidence type="ECO:0000256" key="11">
    <source>
        <dbReference type="SAM" id="MobiDB-lite"/>
    </source>
</evidence>
<name>A0A2X0PLK4_9BASI</name>
<keyword evidence="7 12" id="KW-1133">Transmembrane helix</keyword>
<organism evidence="13 14">
    <name type="scientific">Microbotryum silenes-dioicae</name>
    <dbReference type="NCBI Taxonomy" id="796604"/>
    <lineage>
        <taxon>Eukaryota</taxon>
        <taxon>Fungi</taxon>
        <taxon>Dikarya</taxon>
        <taxon>Basidiomycota</taxon>
        <taxon>Pucciniomycotina</taxon>
        <taxon>Microbotryomycetes</taxon>
        <taxon>Microbotryales</taxon>
        <taxon>Microbotryaceae</taxon>
        <taxon>Microbotryum</taxon>
    </lineage>
</organism>
<dbReference type="FunFam" id="1.20.1070.10:FF:000160">
    <property type="entry name" value="Related to Opsin-1"/>
    <property type="match status" value="1"/>
</dbReference>
<protein>
    <submittedName>
        <fullName evidence="13">BQ5605_C025g09972 protein</fullName>
    </submittedName>
</protein>
<dbReference type="InterPro" id="IPR001425">
    <property type="entry name" value="Arc/bac/fun_rhodopsins"/>
</dbReference>
<feature type="transmembrane region" description="Helical" evidence="12">
    <location>
        <begin position="199"/>
        <end position="219"/>
    </location>
</feature>
<keyword evidence="3" id="KW-0600">Photoreceptor protein</keyword>
<keyword evidence="10" id="KW-0675">Receptor</keyword>
<dbReference type="PANTHER" id="PTHR28286">
    <property type="match status" value="1"/>
</dbReference>
<dbReference type="Pfam" id="PF01036">
    <property type="entry name" value="Bac_rhodopsin"/>
    <property type="match status" value="1"/>
</dbReference>
<dbReference type="EMBL" id="FQNC01000087">
    <property type="protein sequence ID" value="SGZ26844.1"/>
    <property type="molecule type" value="Genomic_DNA"/>
</dbReference>
<dbReference type="CDD" id="cd15239">
    <property type="entry name" value="7tm_YRO2_fungal-like"/>
    <property type="match status" value="1"/>
</dbReference>
<dbReference type="InterPro" id="IPR043476">
    <property type="entry name" value="Yro2-like_7TM"/>
</dbReference>
<keyword evidence="5 12" id="KW-0812">Transmembrane</keyword>
<proteinExistence type="inferred from homology"/>
<evidence type="ECO:0000313" key="14">
    <source>
        <dbReference type="Proteomes" id="UP000249464"/>
    </source>
</evidence>
<comment type="subcellular location">
    <subcellularLocation>
        <location evidence="1">Membrane</location>
        <topology evidence="1">Multi-pass membrane protein</topology>
    </subcellularLocation>
</comment>
<feature type="transmembrane region" description="Helical" evidence="12">
    <location>
        <begin position="24"/>
        <end position="43"/>
    </location>
</feature>
<sequence length="338" mass="36757">MGNNALALNPLSSNIDITTHASDFLWAIFSIMAASGLGLLALGSTRPLGQRAFHHLAAAICFTASIAYFCMASDLGSTPIAVEFIRSGSLGANWVALGVDRPTRSIWYARYIDWVITTPLLLLELLLATGLPLTEIFTTIFLDEVMIVTGLLGALVSSKYKWGLFTFGCVAEFYIWWMLLLPARKSANNLGGGFPKMYALSASILSTLWILYPVAWGLADGGNVITPTSEMVFYGVLDVLAKPLKRSSFTPPQPGFCFYHCIAMSTCDYNRLGFVSGKYSQAATAEERYYNTQHLNHDEHTNEHRSSTATRVEESSLNAAAHHGSTAHPGSKPTQAAV</sequence>